<evidence type="ECO:0000313" key="2">
    <source>
        <dbReference type="Proteomes" id="UP000307440"/>
    </source>
</evidence>
<evidence type="ECO:0000313" key="1">
    <source>
        <dbReference type="EMBL" id="TFK16958.1"/>
    </source>
</evidence>
<proteinExistence type="predicted"/>
<organism evidence="1 2">
    <name type="scientific">Coprinopsis marcescibilis</name>
    <name type="common">Agaric fungus</name>
    <name type="synonym">Psathyrella marcescibilis</name>
    <dbReference type="NCBI Taxonomy" id="230819"/>
    <lineage>
        <taxon>Eukaryota</taxon>
        <taxon>Fungi</taxon>
        <taxon>Dikarya</taxon>
        <taxon>Basidiomycota</taxon>
        <taxon>Agaricomycotina</taxon>
        <taxon>Agaricomycetes</taxon>
        <taxon>Agaricomycetidae</taxon>
        <taxon>Agaricales</taxon>
        <taxon>Agaricineae</taxon>
        <taxon>Psathyrellaceae</taxon>
        <taxon>Coprinopsis</taxon>
    </lineage>
</organism>
<dbReference type="EMBL" id="ML210596">
    <property type="protein sequence ID" value="TFK16958.1"/>
    <property type="molecule type" value="Genomic_DNA"/>
</dbReference>
<protein>
    <submittedName>
        <fullName evidence="1">Uncharacterized protein</fullName>
    </submittedName>
</protein>
<accession>A0A5C3KAP4</accession>
<feature type="non-terminal residue" evidence="1">
    <location>
        <position position="90"/>
    </location>
</feature>
<name>A0A5C3KAP4_COPMA</name>
<dbReference type="AlphaFoldDB" id="A0A5C3KAP4"/>
<reference evidence="1 2" key="1">
    <citation type="journal article" date="2019" name="Nat. Ecol. Evol.">
        <title>Megaphylogeny resolves global patterns of mushroom evolution.</title>
        <authorList>
            <person name="Varga T."/>
            <person name="Krizsan K."/>
            <person name="Foldi C."/>
            <person name="Dima B."/>
            <person name="Sanchez-Garcia M."/>
            <person name="Sanchez-Ramirez S."/>
            <person name="Szollosi G.J."/>
            <person name="Szarkandi J.G."/>
            <person name="Papp V."/>
            <person name="Albert L."/>
            <person name="Andreopoulos W."/>
            <person name="Angelini C."/>
            <person name="Antonin V."/>
            <person name="Barry K.W."/>
            <person name="Bougher N.L."/>
            <person name="Buchanan P."/>
            <person name="Buyck B."/>
            <person name="Bense V."/>
            <person name="Catcheside P."/>
            <person name="Chovatia M."/>
            <person name="Cooper J."/>
            <person name="Damon W."/>
            <person name="Desjardin D."/>
            <person name="Finy P."/>
            <person name="Geml J."/>
            <person name="Haridas S."/>
            <person name="Hughes K."/>
            <person name="Justo A."/>
            <person name="Karasinski D."/>
            <person name="Kautmanova I."/>
            <person name="Kiss B."/>
            <person name="Kocsube S."/>
            <person name="Kotiranta H."/>
            <person name="LaButti K.M."/>
            <person name="Lechner B.E."/>
            <person name="Liimatainen K."/>
            <person name="Lipzen A."/>
            <person name="Lukacs Z."/>
            <person name="Mihaltcheva S."/>
            <person name="Morgado L.N."/>
            <person name="Niskanen T."/>
            <person name="Noordeloos M.E."/>
            <person name="Ohm R.A."/>
            <person name="Ortiz-Santana B."/>
            <person name="Ovrebo C."/>
            <person name="Racz N."/>
            <person name="Riley R."/>
            <person name="Savchenko A."/>
            <person name="Shiryaev A."/>
            <person name="Soop K."/>
            <person name="Spirin V."/>
            <person name="Szebenyi C."/>
            <person name="Tomsovsky M."/>
            <person name="Tulloss R.E."/>
            <person name="Uehling J."/>
            <person name="Grigoriev I.V."/>
            <person name="Vagvolgyi C."/>
            <person name="Papp T."/>
            <person name="Martin F.M."/>
            <person name="Miettinen O."/>
            <person name="Hibbett D.S."/>
            <person name="Nagy L.G."/>
        </authorList>
    </citation>
    <scope>NUCLEOTIDE SEQUENCE [LARGE SCALE GENOMIC DNA]</scope>
    <source>
        <strain evidence="1 2">CBS 121175</strain>
    </source>
</reference>
<gene>
    <name evidence="1" type="ORF">FA15DRAFT_605988</name>
</gene>
<dbReference type="Proteomes" id="UP000307440">
    <property type="component" value="Unassembled WGS sequence"/>
</dbReference>
<dbReference type="OrthoDB" id="3261222at2759"/>
<keyword evidence="2" id="KW-1185">Reference proteome</keyword>
<sequence>MVQTPRPDLRIGDHVIKSQPTALFLGVTIDNTLRWKEQAIAAAVKGLKWLQQFSQLSRPSRGVSFSHMRHLYLAIAVPRMLYAADVFLTP</sequence>